<dbReference type="Proteomes" id="UP000623129">
    <property type="component" value="Unassembled WGS sequence"/>
</dbReference>
<keyword evidence="1" id="KW-0143">Chaperone</keyword>
<evidence type="ECO:0000256" key="1">
    <source>
        <dbReference type="ARBA" id="ARBA00023186"/>
    </source>
</evidence>
<keyword evidence="4" id="KW-1185">Reference proteome</keyword>
<dbReference type="PANTHER" id="PTHR12828:SF3">
    <property type="entry name" value="PROTEASOME MATURATION PROTEIN"/>
    <property type="match status" value="1"/>
</dbReference>
<comment type="caution">
    <text evidence="3">The sequence shown here is derived from an EMBL/GenBank/DDBJ whole genome shotgun (WGS) entry which is preliminary data.</text>
</comment>
<dbReference type="PANTHER" id="PTHR12828">
    <property type="entry name" value="PROTEASOME MATURATION PROTEIN UMP1"/>
    <property type="match status" value="1"/>
</dbReference>
<evidence type="ECO:0000313" key="4">
    <source>
        <dbReference type="Proteomes" id="UP000623129"/>
    </source>
</evidence>
<gene>
    <name evidence="3" type="ORF">FCM35_KLT21500</name>
</gene>
<dbReference type="GO" id="GO:0043248">
    <property type="term" value="P:proteasome assembly"/>
    <property type="evidence" value="ECO:0007669"/>
    <property type="project" value="InterPro"/>
</dbReference>
<dbReference type="GO" id="GO:0005737">
    <property type="term" value="C:cytoplasm"/>
    <property type="evidence" value="ECO:0007669"/>
    <property type="project" value="TreeGrafter"/>
</dbReference>
<dbReference type="OrthoDB" id="15001at2759"/>
<dbReference type="Pfam" id="PF05348">
    <property type="entry name" value="UMP1"/>
    <property type="match status" value="1"/>
</dbReference>
<protein>
    <submittedName>
        <fullName evidence="3">Cyclin-B1-2-like protein</fullName>
    </submittedName>
</protein>
<evidence type="ECO:0000313" key="3">
    <source>
        <dbReference type="EMBL" id="KAF3334896.1"/>
    </source>
</evidence>
<comment type="similarity">
    <text evidence="2">Belongs to the POMP/UMP1 family.</text>
</comment>
<dbReference type="GO" id="GO:0005634">
    <property type="term" value="C:nucleus"/>
    <property type="evidence" value="ECO:0007669"/>
    <property type="project" value="TreeGrafter"/>
</dbReference>
<dbReference type="InterPro" id="IPR008012">
    <property type="entry name" value="Ump1"/>
</dbReference>
<dbReference type="AlphaFoldDB" id="A0A833RF35"/>
<accession>A0A833RF35</accession>
<name>A0A833RF35_9POAL</name>
<sequence>MASGSIKHDVTSNGDTLRFGLDSVKGEIVGSHPLESLHENSTKFWEEKKKMGLALTYGSSFNLRRDLDTQILARFQRPPGALPSSMLGFEALTGALDDFGFEDYLNLPQNSESFRSADMHHGMEVRLGISKGPVHPSFL</sequence>
<proteinExistence type="inferred from homology"/>
<organism evidence="3 4">
    <name type="scientific">Carex littledalei</name>
    <dbReference type="NCBI Taxonomy" id="544730"/>
    <lineage>
        <taxon>Eukaryota</taxon>
        <taxon>Viridiplantae</taxon>
        <taxon>Streptophyta</taxon>
        <taxon>Embryophyta</taxon>
        <taxon>Tracheophyta</taxon>
        <taxon>Spermatophyta</taxon>
        <taxon>Magnoliopsida</taxon>
        <taxon>Liliopsida</taxon>
        <taxon>Poales</taxon>
        <taxon>Cyperaceae</taxon>
        <taxon>Cyperoideae</taxon>
        <taxon>Cariceae</taxon>
        <taxon>Carex</taxon>
        <taxon>Carex subgen. Euthyceras</taxon>
    </lineage>
</organism>
<dbReference type="EMBL" id="SWLB01000009">
    <property type="protein sequence ID" value="KAF3334896.1"/>
    <property type="molecule type" value="Genomic_DNA"/>
</dbReference>
<evidence type="ECO:0000256" key="2">
    <source>
        <dbReference type="ARBA" id="ARBA00043974"/>
    </source>
</evidence>
<reference evidence="3" key="1">
    <citation type="submission" date="2020-01" db="EMBL/GenBank/DDBJ databases">
        <title>Genome sequence of Kobresia littledalei, the first chromosome-level genome in the family Cyperaceae.</title>
        <authorList>
            <person name="Qu G."/>
        </authorList>
    </citation>
    <scope>NUCLEOTIDE SEQUENCE</scope>
    <source>
        <strain evidence="3">C.B.Clarke</strain>
        <tissue evidence="3">Leaf</tissue>
    </source>
</reference>